<dbReference type="Pfam" id="PF00106">
    <property type="entry name" value="adh_short"/>
    <property type="match status" value="1"/>
</dbReference>
<dbReference type="PROSITE" id="PS00061">
    <property type="entry name" value="ADH_SHORT"/>
    <property type="match status" value="1"/>
</dbReference>
<keyword evidence="3" id="KW-0560">Oxidoreductase</keyword>
<keyword evidence="6" id="KW-1185">Reference proteome</keyword>
<dbReference type="PRINTS" id="PR00080">
    <property type="entry name" value="SDRFAMILY"/>
</dbReference>
<evidence type="ECO:0000256" key="2">
    <source>
        <dbReference type="ARBA" id="ARBA00022857"/>
    </source>
</evidence>
<dbReference type="InterPro" id="IPR020904">
    <property type="entry name" value="Sc_DH/Rdtase_CS"/>
</dbReference>
<dbReference type="PRINTS" id="PR00081">
    <property type="entry name" value="GDHRDH"/>
</dbReference>
<dbReference type="EMBL" id="JAGIOB010000001">
    <property type="protein sequence ID" value="MBP2417881.1"/>
    <property type="molecule type" value="Genomic_DNA"/>
</dbReference>
<evidence type="ECO:0000256" key="4">
    <source>
        <dbReference type="RuleBase" id="RU000363"/>
    </source>
</evidence>
<name>A0ABS4ZA03_9ACTN</name>
<dbReference type="InterPro" id="IPR036291">
    <property type="entry name" value="NAD(P)-bd_dom_sf"/>
</dbReference>
<dbReference type="RefSeq" id="WP_210056921.1">
    <property type="nucleotide sequence ID" value="NZ_BAAAMH010000010.1"/>
</dbReference>
<dbReference type="PANTHER" id="PTHR43490">
    <property type="entry name" value="(+)-NEOMENTHOL DEHYDROGENASE"/>
    <property type="match status" value="1"/>
</dbReference>
<evidence type="ECO:0000256" key="1">
    <source>
        <dbReference type="ARBA" id="ARBA00006484"/>
    </source>
</evidence>
<keyword evidence="2" id="KW-0521">NADP</keyword>
<evidence type="ECO:0000256" key="3">
    <source>
        <dbReference type="ARBA" id="ARBA00023002"/>
    </source>
</evidence>
<comment type="caution">
    <text evidence="5">The sequence shown here is derived from an EMBL/GenBank/DDBJ whole genome shotgun (WGS) entry which is preliminary data.</text>
</comment>
<dbReference type="InterPro" id="IPR002347">
    <property type="entry name" value="SDR_fam"/>
</dbReference>
<dbReference type="Proteomes" id="UP000758168">
    <property type="component" value="Unassembled WGS sequence"/>
</dbReference>
<reference evidence="5 6" key="1">
    <citation type="submission" date="2021-03" db="EMBL/GenBank/DDBJ databases">
        <title>Sequencing the genomes of 1000 actinobacteria strains.</title>
        <authorList>
            <person name="Klenk H.-P."/>
        </authorList>
    </citation>
    <scope>NUCLEOTIDE SEQUENCE [LARGE SCALE GENOMIC DNA]</scope>
    <source>
        <strain evidence="5 6">DSM 12936</strain>
    </source>
</reference>
<sequence length="252" mass="25779">MTTTPDPTSATSESTTRPVALVTGANKGLGLETVARLAALGWTVHLGARDPERLEKAVAEVQGRVDGADVRALPLDVTDDASVAAAVEVVRAASGHLDVLVNNAGAAGTSAAPADVVAADFLPVYGVNVLGPVRMTAAFLPLLRAAAAPRVVMVSSGLGSFAATSDPERIESQVPAVVYTSSKAALNMITHQYARFLEGVRVVSVDPGYTATDLNGHSGPQTVTEGTDAVVQACTAEELPGTFFSRSGAEAW</sequence>
<comment type="similarity">
    <text evidence="1 4">Belongs to the short-chain dehydrogenases/reductases (SDR) family.</text>
</comment>
<dbReference type="PANTHER" id="PTHR43490:SF99">
    <property type="entry name" value="SHORT-CHAIN DEHYDROGENASE_REDUCTASE"/>
    <property type="match status" value="1"/>
</dbReference>
<gene>
    <name evidence="5" type="ORF">JOF54_002803</name>
</gene>
<dbReference type="SUPFAM" id="SSF51735">
    <property type="entry name" value="NAD(P)-binding Rossmann-fold domains"/>
    <property type="match status" value="1"/>
</dbReference>
<proteinExistence type="inferred from homology"/>
<accession>A0ABS4ZA03</accession>
<evidence type="ECO:0000313" key="6">
    <source>
        <dbReference type="Proteomes" id="UP000758168"/>
    </source>
</evidence>
<evidence type="ECO:0000313" key="5">
    <source>
        <dbReference type="EMBL" id="MBP2417881.1"/>
    </source>
</evidence>
<organism evidence="5 6">
    <name type="scientific">Microlunatus capsulatus</name>
    <dbReference type="NCBI Taxonomy" id="99117"/>
    <lineage>
        <taxon>Bacteria</taxon>
        <taxon>Bacillati</taxon>
        <taxon>Actinomycetota</taxon>
        <taxon>Actinomycetes</taxon>
        <taxon>Propionibacteriales</taxon>
        <taxon>Propionibacteriaceae</taxon>
        <taxon>Microlunatus</taxon>
    </lineage>
</organism>
<protein>
    <submittedName>
        <fullName evidence="5">NAD(P)-dependent dehydrogenase (Short-subunit alcohol dehydrogenase family)</fullName>
    </submittedName>
</protein>
<dbReference type="Gene3D" id="3.40.50.720">
    <property type="entry name" value="NAD(P)-binding Rossmann-like Domain"/>
    <property type="match status" value="1"/>
</dbReference>